<proteinExistence type="predicted"/>
<gene>
    <name evidence="1" type="ORF">KK060_13190</name>
</gene>
<protein>
    <recommendedName>
        <fullName evidence="3">Lipoprotein</fullName>
    </recommendedName>
</protein>
<evidence type="ECO:0008006" key="3">
    <source>
        <dbReference type="Google" id="ProtNLM"/>
    </source>
</evidence>
<dbReference type="RefSeq" id="WP_254154203.1">
    <property type="nucleotide sequence ID" value="NZ_JAHESD010000028.1"/>
</dbReference>
<dbReference type="PROSITE" id="PS51257">
    <property type="entry name" value="PROKAR_LIPOPROTEIN"/>
    <property type="match status" value="1"/>
</dbReference>
<dbReference type="EMBL" id="JAHESD010000028">
    <property type="protein sequence ID" value="MBT1704242.1"/>
    <property type="molecule type" value="Genomic_DNA"/>
</dbReference>
<organism evidence="1 2">
    <name type="scientific">Chryseosolibacter indicus</name>
    <dbReference type="NCBI Taxonomy" id="2782351"/>
    <lineage>
        <taxon>Bacteria</taxon>
        <taxon>Pseudomonadati</taxon>
        <taxon>Bacteroidota</taxon>
        <taxon>Cytophagia</taxon>
        <taxon>Cytophagales</taxon>
        <taxon>Chryseotaleaceae</taxon>
        <taxon>Chryseosolibacter</taxon>
    </lineage>
</organism>
<reference evidence="1 2" key="1">
    <citation type="submission" date="2021-05" db="EMBL/GenBank/DDBJ databases">
        <title>A Polyphasic approach of four new species of the genus Ohtaekwangia: Ohtaekwangia histidinii sp. nov., Ohtaekwangia cretensis sp. nov., Ohtaekwangia indiensis sp. nov., Ohtaekwangia reichenbachii sp. nov. from diverse environment.</title>
        <authorList>
            <person name="Octaviana S."/>
        </authorList>
    </citation>
    <scope>NUCLEOTIDE SEQUENCE [LARGE SCALE GENOMIC DNA]</scope>
    <source>
        <strain evidence="1 2">PWU20</strain>
    </source>
</reference>
<keyword evidence="2" id="KW-1185">Reference proteome</keyword>
<dbReference type="Proteomes" id="UP000772618">
    <property type="component" value="Unassembled WGS sequence"/>
</dbReference>
<name>A0ABS5VTT9_9BACT</name>
<comment type="caution">
    <text evidence="1">The sequence shown here is derived from an EMBL/GenBank/DDBJ whole genome shotgun (WGS) entry which is preliminary data.</text>
</comment>
<accession>A0ABS5VTT9</accession>
<evidence type="ECO:0000313" key="1">
    <source>
        <dbReference type="EMBL" id="MBT1704242.1"/>
    </source>
</evidence>
<sequence length="110" mass="12434">MKKKIQTATLLFGLVLALVIGCAHIFNFQPTINNKQVKTEQKKSEQSESISVSSISLPTSNTVSLHFDLYYIFEIVSEIEIPDFEFDKLSIQPQKLFRTLFSVIISPNAP</sequence>
<evidence type="ECO:0000313" key="2">
    <source>
        <dbReference type="Proteomes" id="UP000772618"/>
    </source>
</evidence>